<dbReference type="Proteomes" id="UP000315295">
    <property type="component" value="Unassembled WGS sequence"/>
</dbReference>
<reference evidence="1 2" key="1">
    <citation type="journal article" date="2019" name="G3 (Bethesda)">
        <title>Sequencing of a Wild Apple (Malus baccata) Genome Unravels the Differences Between Cultivated and Wild Apple Species Regarding Disease Resistance and Cold Tolerance.</title>
        <authorList>
            <person name="Chen X."/>
        </authorList>
    </citation>
    <scope>NUCLEOTIDE SEQUENCE [LARGE SCALE GENOMIC DNA]</scope>
    <source>
        <strain evidence="2">cv. Shandingzi</strain>
        <tissue evidence="1">Leaves</tissue>
    </source>
</reference>
<comment type="caution">
    <text evidence="1">The sequence shown here is derived from an EMBL/GenBank/DDBJ whole genome shotgun (WGS) entry which is preliminary data.</text>
</comment>
<organism evidence="1 2">
    <name type="scientific">Malus baccata</name>
    <name type="common">Siberian crab apple</name>
    <name type="synonym">Pyrus baccata</name>
    <dbReference type="NCBI Taxonomy" id="106549"/>
    <lineage>
        <taxon>Eukaryota</taxon>
        <taxon>Viridiplantae</taxon>
        <taxon>Streptophyta</taxon>
        <taxon>Embryophyta</taxon>
        <taxon>Tracheophyta</taxon>
        <taxon>Spermatophyta</taxon>
        <taxon>Magnoliopsida</taxon>
        <taxon>eudicotyledons</taxon>
        <taxon>Gunneridae</taxon>
        <taxon>Pentapetalae</taxon>
        <taxon>rosids</taxon>
        <taxon>fabids</taxon>
        <taxon>Rosales</taxon>
        <taxon>Rosaceae</taxon>
        <taxon>Amygdaloideae</taxon>
        <taxon>Maleae</taxon>
        <taxon>Malus</taxon>
    </lineage>
</organism>
<dbReference type="AlphaFoldDB" id="A0A540NM38"/>
<proteinExistence type="predicted"/>
<dbReference type="EMBL" id="VIEB01000023">
    <property type="protein sequence ID" value="TQE12102.1"/>
    <property type="molecule type" value="Genomic_DNA"/>
</dbReference>
<name>A0A540NM38_MALBA</name>
<evidence type="ECO:0000313" key="2">
    <source>
        <dbReference type="Proteomes" id="UP000315295"/>
    </source>
</evidence>
<keyword evidence="2" id="KW-1185">Reference proteome</keyword>
<protein>
    <submittedName>
        <fullName evidence="1">Uncharacterized protein</fullName>
    </submittedName>
</protein>
<gene>
    <name evidence="1" type="ORF">C1H46_002305</name>
</gene>
<sequence length="86" mass="9950">MLLPTRSKQEDQWRAAYLMDDDYAKPYERWFQEGVLGKDYRRPAGKRFGLDRESGWVMKVLLVDDMDEVMAKDMEAEANAGGDANT</sequence>
<accession>A0A540NM38</accession>
<evidence type="ECO:0000313" key="1">
    <source>
        <dbReference type="EMBL" id="TQE12102.1"/>
    </source>
</evidence>